<accession>A0A8U7P9T2</accession>
<evidence type="ECO:0000313" key="3">
    <source>
        <dbReference type="Proteomes" id="UP000694553"/>
    </source>
</evidence>
<dbReference type="AlphaFoldDB" id="A0A8C3D4D5"/>
<organism evidence="2 3">
    <name type="scientific">Corvus moneduloides</name>
    <name type="common">New Caledonian crow</name>
    <dbReference type="NCBI Taxonomy" id="1196302"/>
    <lineage>
        <taxon>Eukaryota</taxon>
        <taxon>Metazoa</taxon>
        <taxon>Chordata</taxon>
        <taxon>Craniata</taxon>
        <taxon>Vertebrata</taxon>
        <taxon>Euteleostomi</taxon>
        <taxon>Archelosauria</taxon>
        <taxon>Archosauria</taxon>
        <taxon>Dinosauria</taxon>
        <taxon>Saurischia</taxon>
        <taxon>Theropoda</taxon>
        <taxon>Coelurosauria</taxon>
        <taxon>Aves</taxon>
        <taxon>Neognathae</taxon>
        <taxon>Neoaves</taxon>
        <taxon>Telluraves</taxon>
        <taxon>Australaves</taxon>
        <taxon>Passeriformes</taxon>
        <taxon>Corvoidea</taxon>
        <taxon>Corvidae</taxon>
        <taxon>Corvus</taxon>
    </lineage>
</organism>
<evidence type="ECO:0000256" key="1">
    <source>
        <dbReference type="SAM" id="MobiDB-lite"/>
    </source>
</evidence>
<feature type="compositionally biased region" description="Polar residues" evidence="1">
    <location>
        <begin position="41"/>
        <end position="51"/>
    </location>
</feature>
<evidence type="ECO:0000313" key="2">
    <source>
        <dbReference type="Ensembl" id="ENSCMUP00000000067.2"/>
    </source>
</evidence>
<proteinExistence type="predicted"/>
<dbReference type="Ensembl" id="ENSCMUT00000000075.2">
    <property type="protein sequence ID" value="ENSCMUP00000000067.2"/>
    <property type="gene ID" value="ENSCMUG00000000058.2"/>
</dbReference>
<reference evidence="2" key="3">
    <citation type="submission" date="2025-09" db="UniProtKB">
        <authorList>
            <consortium name="Ensembl"/>
        </authorList>
    </citation>
    <scope>IDENTIFICATION</scope>
</reference>
<keyword evidence="3" id="KW-1185">Reference proteome</keyword>
<dbReference type="Proteomes" id="UP000694553">
    <property type="component" value="Unassembled WGS sequence"/>
</dbReference>
<accession>A0A8C3D4D5</accession>
<name>A0A8C3D4D5_CORMO</name>
<feature type="region of interest" description="Disordered" evidence="1">
    <location>
        <begin position="34"/>
        <end position="88"/>
    </location>
</feature>
<reference evidence="2" key="2">
    <citation type="submission" date="2025-08" db="UniProtKB">
        <authorList>
            <consortium name="Ensembl"/>
        </authorList>
    </citation>
    <scope>IDENTIFICATION</scope>
</reference>
<protein>
    <submittedName>
        <fullName evidence="2">Uncharacterized protein</fullName>
    </submittedName>
</protein>
<reference evidence="3" key="1">
    <citation type="submission" date="2019-10" db="EMBL/GenBank/DDBJ databases">
        <title>Corvus moneduloides (New Caledonian crow) genome, bCorMon1, primary haplotype.</title>
        <authorList>
            <person name="Rutz C."/>
            <person name="Fungtammasan C."/>
            <person name="Mountcastle J."/>
            <person name="Formenti G."/>
            <person name="Chow W."/>
            <person name="Howe K."/>
            <person name="Steele M.P."/>
            <person name="Fernandes J."/>
            <person name="Gilbert M.T.P."/>
            <person name="Fedrigo O."/>
            <person name="Jarvis E.D."/>
            <person name="Gemmell N."/>
        </authorList>
    </citation>
    <scope>NUCLEOTIDE SEQUENCE [LARGE SCALE GENOMIC DNA]</scope>
</reference>
<sequence length="88" mass="9613">GLFPCSPACPNHYLPLLAPFPCSSQEKAGWKLPFPIPCPSPGQSHSESPQMTHREKTPRANSSRWPCWSPSHRATSQPLAPRAQLGPS</sequence>